<sequence>MKSAQLLVLIIAVIVLYYVLRTVPLLNGYQNSSNIEGFTGQTKPFETHQGDDVYDTFYSKIYDQLTFNDAKVDYEINEMLRATHADRTKANILDVGCGTGSHCAALKEKGFKVQGIDKSADMVNRARLNYDGVKFAQGDVMTPMQFEHGKFSHVLCMYFTIYYIKNKGQFFENCYSWLRPGGYLVLHLVDREKFNPILPVADPLLLVSPQKYAKERLTKSLVKFNGFNYKADFKLNAPKNSATFEETLKDDKTSQVRKNIHQFYMEPHDQILSLAKQYGFIVQGKIDLMPVQYDHQYLYILYRPN</sequence>
<keyword evidence="1" id="KW-0489">Methyltransferase</keyword>
<dbReference type="PANTHER" id="PTHR43861">
    <property type="entry name" value="TRANS-ACONITATE 2-METHYLTRANSFERASE-RELATED"/>
    <property type="match status" value="1"/>
</dbReference>
<evidence type="ECO:0000256" key="2">
    <source>
        <dbReference type="ARBA" id="ARBA00022679"/>
    </source>
</evidence>
<evidence type="ECO:0000313" key="4">
    <source>
        <dbReference type="EMBL" id="QHS95702.1"/>
    </source>
</evidence>
<dbReference type="InterPro" id="IPR029063">
    <property type="entry name" value="SAM-dependent_MTases_sf"/>
</dbReference>
<proteinExistence type="predicted"/>
<dbReference type="GO" id="GO:0032259">
    <property type="term" value="P:methylation"/>
    <property type="evidence" value="ECO:0007669"/>
    <property type="project" value="UniProtKB-KW"/>
</dbReference>
<dbReference type="PANTHER" id="PTHR43861:SF1">
    <property type="entry name" value="TRANS-ACONITATE 2-METHYLTRANSFERASE"/>
    <property type="match status" value="1"/>
</dbReference>
<dbReference type="Pfam" id="PF13649">
    <property type="entry name" value="Methyltransf_25"/>
    <property type="match status" value="1"/>
</dbReference>
<organism evidence="4">
    <name type="scientific">viral metagenome</name>
    <dbReference type="NCBI Taxonomy" id="1070528"/>
    <lineage>
        <taxon>unclassified sequences</taxon>
        <taxon>metagenomes</taxon>
        <taxon>organismal metagenomes</taxon>
    </lineage>
</organism>
<dbReference type="InterPro" id="IPR041698">
    <property type="entry name" value="Methyltransf_25"/>
</dbReference>
<protein>
    <recommendedName>
        <fullName evidence="3">Methyltransferase domain-containing protein</fullName>
    </recommendedName>
</protein>
<evidence type="ECO:0000259" key="3">
    <source>
        <dbReference type="Pfam" id="PF13649"/>
    </source>
</evidence>
<dbReference type="EMBL" id="MN739255">
    <property type="protein sequence ID" value="QHS95702.1"/>
    <property type="molecule type" value="Genomic_DNA"/>
</dbReference>
<evidence type="ECO:0000256" key="1">
    <source>
        <dbReference type="ARBA" id="ARBA00022603"/>
    </source>
</evidence>
<dbReference type="CDD" id="cd02440">
    <property type="entry name" value="AdoMet_MTases"/>
    <property type="match status" value="1"/>
</dbReference>
<accession>A0A6C0BUH9</accession>
<keyword evidence="2" id="KW-0808">Transferase</keyword>
<dbReference type="Gene3D" id="3.40.50.150">
    <property type="entry name" value="Vaccinia Virus protein VP39"/>
    <property type="match status" value="1"/>
</dbReference>
<name>A0A6C0BUH9_9ZZZZ</name>
<dbReference type="GO" id="GO:0008168">
    <property type="term" value="F:methyltransferase activity"/>
    <property type="evidence" value="ECO:0007669"/>
    <property type="project" value="UniProtKB-KW"/>
</dbReference>
<dbReference type="AlphaFoldDB" id="A0A6C0BUH9"/>
<dbReference type="SUPFAM" id="SSF53335">
    <property type="entry name" value="S-adenosyl-L-methionine-dependent methyltransferases"/>
    <property type="match status" value="1"/>
</dbReference>
<feature type="domain" description="Methyltransferase" evidence="3">
    <location>
        <begin position="92"/>
        <end position="182"/>
    </location>
</feature>
<reference evidence="4" key="1">
    <citation type="journal article" date="2020" name="Nature">
        <title>Giant virus diversity and host interactions through global metagenomics.</title>
        <authorList>
            <person name="Schulz F."/>
            <person name="Roux S."/>
            <person name="Paez-Espino D."/>
            <person name="Jungbluth S."/>
            <person name="Walsh D.A."/>
            <person name="Denef V.J."/>
            <person name="McMahon K.D."/>
            <person name="Konstantinidis K.T."/>
            <person name="Eloe-Fadrosh E.A."/>
            <person name="Kyrpides N.C."/>
            <person name="Woyke T."/>
        </authorList>
    </citation>
    <scope>NUCLEOTIDE SEQUENCE</scope>
    <source>
        <strain evidence="4">GVMAG-M-3300018868-6</strain>
    </source>
</reference>